<protein>
    <submittedName>
        <fullName evidence="3">Uncharacterized protein</fullName>
    </submittedName>
</protein>
<dbReference type="AlphaFoldDB" id="A0A6A6JWA1"/>
<dbReference type="PANTHER" id="PTHR21405:SF0">
    <property type="entry name" value="TETRATRICOPEPTIDE REPEAT PROTEIN 36"/>
    <property type="match status" value="1"/>
</dbReference>
<dbReference type="GeneID" id="54550800"/>
<reference evidence="3" key="1">
    <citation type="journal article" date="2020" name="Stud. Mycol.">
        <title>101 Dothideomycetes genomes: a test case for predicting lifestyles and emergence of pathogens.</title>
        <authorList>
            <person name="Haridas S."/>
            <person name="Albert R."/>
            <person name="Binder M."/>
            <person name="Bloem J."/>
            <person name="Labutti K."/>
            <person name="Salamov A."/>
            <person name="Andreopoulos B."/>
            <person name="Baker S."/>
            <person name="Barry K."/>
            <person name="Bills G."/>
            <person name="Bluhm B."/>
            <person name="Cannon C."/>
            <person name="Castanera R."/>
            <person name="Culley D."/>
            <person name="Daum C."/>
            <person name="Ezra D."/>
            <person name="Gonzalez J."/>
            <person name="Henrissat B."/>
            <person name="Kuo A."/>
            <person name="Liang C."/>
            <person name="Lipzen A."/>
            <person name="Lutzoni F."/>
            <person name="Magnuson J."/>
            <person name="Mondo S."/>
            <person name="Nolan M."/>
            <person name="Ohm R."/>
            <person name="Pangilinan J."/>
            <person name="Park H.-J."/>
            <person name="Ramirez L."/>
            <person name="Alfaro M."/>
            <person name="Sun H."/>
            <person name="Tritt A."/>
            <person name="Yoshinaga Y."/>
            <person name="Zwiers L.-H."/>
            <person name="Turgeon B."/>
            <person name="Goodwin S."/>
            <person name="Spatafora J."/>
            <person name="Crous P."/>
            <person name="Grigoriev I."/>
        </authorList>
    </citation>
    <scope>NUCLEOTIDE SEQUENCE</scope>
    <source>
        <strain evidence="3">CBS 379.55</strain>
    </source>
</reference>
<dbReference type="RefSeq" id="XP_033658043.1">
    <property type="nucleotide sequence ID" value="XM_033797625.1"/>
</dbReference>
<accession>A0A6A6JWA1</accession>
<keyword evidence="4" id="KW-1185">Reference proteome</keyword>
<name>A0A6A6JWA1_WESOR</name>
<evidence type="ECO:0000256" key="1">
    <source>
        <dbReference type="ARBA" id="ARBA00006995"/>
    </source>
</evidence>
<proteinExistence type="inferred from homology"/>
<dbReference type="InterPro" id="IPR038906">
    <property type="entry name" value="TTC36"/>
</dbReference>
<evidence type="ECO:0000256" key="2">
    <source>
        <dbReference type="SAM" id="MobiDB-lite"/>
    </source>
</evidence>
<organism evidence="3 4">
    <name type="scientific">Westerdykella ornata</name>
    <dbReference type="NCBI Taxonomy" id="318751"/>
    <lineage>
        <taxon>Eukaryota</taxon>
        <taxon>Fungi</taxon>
        <taxon>Dikarya</taxon>
        <taxon>Ascomycota</taxon>
        <taxon>Pezizomycotina</taxon>
        <taxon>Dothideomycetes</taxon>
        <taxon>Pleosporomycetidae</taxon>
        <taxon>Pleosporales</taxon>
        <taxon>Sporormiaceae</taxon>
        <taxon>Westerdykella</taxon>
    </lineage>
</organism>
<dbReference type="OrthoDB" id="539634at2759"/>
<evidence type="ECO:0000313" key="3">
    <source>
        <dbReference type="EMBL" id="KAF2280505.1"/>
    </source>
</evidence>
<dbReference type="Proteomes" id="UP000800097">
    <property type="component" value="Unassembled WGS sequence"/>
</dbReference>
<feature type="region of interest" description="Disordered" evidence="2">
    <location>
        <begin position="120"/>
        <end position="139"/>
    </location>
</feature>
<dbReference type="EMBL" id="ML986485">
    <property type="protein sequence ID" value="KAF2280505.1"/>
    <property type="molecule type" value="Genomic_DNA"/>
</dbReference>
<sequence>MAIPHPTPPVSLTPNDARILTALFDPETLPSNISTSKSPSTIDPSLPAHPSIPSERLNALEARQNELVKRTANASGEEAEKILEEVEYELHAIIKEEAEYPSAYLNRAMLRRMRLENAMNCSTPTSPSETASEKASPPTQSIFTYHPESHIEPIFADLSKAITLSTPSPSTSPASTYQARILRTAHSHRAYLYLKASESGNGKLFKGRSKTDLEELASRDFSQAAKYGDEVAREMSVRTNPYAKMCGAIVRNALREERGEV</sequence>
<gene>
    <name evidence="3" type="ORF">EI97DRAFT_430213</name>
</gene>
<dbReference type="GO" id="GO:0006570">
    <property type="term" value="P:tyrosine metabolic process"/>
    <property type="evidence" value="ECO:0007669"/>
    <property type="project" value="TreeGrafter"/>
</dbReference>
<evidence type="ECO:0000313" key="4">
    <source>
        <dbReference type="Proteomes" id="UP000800097"/>
    </source>
</evidence>
<comment type="similarity">
    <text evidence="1">Belongs to the TTC36 family.</text>
</comment>
<dbReference type="PANTHER" id="PTHR21405">
    <property type="entry name" value="CDNA SEQUENCE BC021608"/>
    <property type="match status" value="1"/>
</dbReference>